<proteinExistence type="inferred from homology"/>
<keyword evidence="6 9" id="KW-1133">Transmembrane helix</keyword>
<dbReference type="EMBL" id="CP011412">
    <property type="protein sequence ID" value="AKH19069.1"/>
    <property type="molecule type" value="Genomic_DNA"/>
</dbReference>
<dbReference type="GO" id="GO:0005886">
    <property type="term" value="C:plasma membrane"/>
    <property type="evidence" value="ECO:0007669"/>
    <property type="project" value="UniProtKB-SubCell"/>
</dbReference>
<evidence type="ECO:0000256" key="4">
    <source>
        <dbReference type="ARBA" id="ARBA00022519"/>
    </source>
</evidence>
<reference evidence="10 11" key="1">
    <citation type="journal article" date="2015" name="Genome Announc.">
        <title>Complete Genome Sequence of Sedimenticola thiotaurini Strain SIP-G1, a Polyphosphate- and Polyhydroxyalkanoate-Accumulating Sulfur-Oxidizing Gammaproteobacterium Isolated from Salt Marsh Sediments.</title>
        <authorList>
            <person name="Flood B.E."/>
            <person name="Jones D.S."/>
            <person name="Bailey J.V."/>
        </authorList>
    </citation>
    <scope>NUCLEOTIDE SEQUENCE [LARGE SCALE GENOMIC DNA]</scope>
    <source>
        <strain evidence="10 11">SIP-G1</strain>
    </source>
</reference>
<dbReference type="KEGG" id="seds:AAY24_00460"/>
<evidence type="ECO:0000256" key="3">
    <source>
        <dbReference type="ARBA" id="ARBA00022475"/>
    </source>
</evidence>
<feature type="transmembrane region" description="Helical" evidence="9">
    <location>
        <begin position="12"/>
        <end position="33"/>
    </location>
</feature>
<comment type="subcellular location">
    <subcellularLocation>
        <location evidence="1">Cell inner membrane</location>
        <topology evidence="1">Multi-pass membrane protein</topology>
    </subcellularLocation>
</comment>
<keyword evidence="3" id="KW-1003">Cell membrane</keyword>
<evidence type="ECO:0000313" key="10">
    <source>
        <dbReference type="EMBL" id="AKH19069.1"/>
    </source>
</evidence>
<dbReference type="PANTHER" id="PTHR30574">
    <property type="entry name" value="INNER MEMBRANE PROTEIN YEDE"/>
    <property type="match status" value="1"/>
</dbReference>
<evidence type="ECO:0000256" key="6">
    <source>
        <dbReference type="ARBA" id="ARBA00022989"/>
    </source>
</evidence>
<dbReference type="Pfam" id="PF04143">
    <property type="entry name" value="Sulf_transp"/>
    <property type="match status" value="1"/>
</dbReference>
<name>A0A0F7JUW2_9GAMM</name>
<dbReference type="InterPro" id="IPR007272">
    <property type="entry name" value="Sulf_transp_TsuA/YedE"/>
</dbReference>
<keyword evidence="2" id="KW-0813">Transport</keyword>
<evidence type="ECO:0000256" key="9">
    <source>
        <dbReference type="SAM" id="Phobius"/>
    </source>
</evidence>
<keyword evidence="5 9" id="KW-0812">Transmembrane</keyword>
<accession>A0A0F7JUW2</accession>
<protein>
    <submittedName>
        <fullName evidence="10">Uncharacterized protein</fullName>
    </submittedName>
</protein>
<evidence type="ECO:0000256" key="7">
    <source>
        <dbReference type="ARBA" id="ARBA00023136"/>
    </source>
</evidence>
<dbReference type="PANTHER" id="PTHR30574:SF1">
    <property type="entry name" value="SULPHUR TRANSPORT DOMAIN-CONTAINING PROTEIN"/>
    <property type="match status" value="1"/>
</dbReference>
<feature type="transmembrane region" description="Helical" evidence="9">
    <location>
        <begin position="137"/>
        <end position="157"/>
    </location>
</feature>
<dbReference type="OrthoDB" id="9794165at2"/>
<feature type="transmembrane region" description="Helical" evidence="9">
    <location>
        <begin position="100"/>
        <end position="131"/>
    </location>
</feature>
<evidence type="ECO:0000313" key="11">
    <source>
        <dbReference type="Proteomes" id="UP000034410"/>
    </source>
</evidence>
<keyword evidence="7 9" id="KW-0472">Membrane</keyword>
<gene>
    <name evidence="10" type="ORF">AAY24_00460</name>
</gene>
<dbReference type="AlphaFoldDB" id="A0A0F7JUW2"/>
<evidence type="ECO:0000256" key="5">
    <source>
        <dbReference type="ARBA" id="ARBA00022692"/>
    </source>
</evidence>
<evidence type="ECO:0000256" key="1">
    <source>
        <dbReference type="ARBA" id="ARBA00004429"/>
    </source>
</evidence>
<keyword evidence="4" id="KW-0997">Cell inner membrane</keyword>
<feature type="transmembrane region" description="Helical" evidence="9">
    <location>
        <begin position="68"/>
        <end position="88"/>
    </location>
</feature>
<sequence length="163" mass="18005">MDFFKKTYDPVISLAIISVLNIFLFLTVGAWTVGGGETMMTGLIAEFFLGEELARIPFWDLVFQPDAGYWKIYISLGMLFGALVGALLSKEFYWRVPKHLSEWVMITIGGLLMGIGIRLAFVCNVSTFFGLTPQMNLGGYLSITGIIAGAWVGSLIYKKVLEG</sequence>
<dbReference type="Proteomes" id="UP000034410">
    <property type="component" value="Chromosome"/>
</dbReference>
<keyword evidence="11" id="KW-1185">Reference proteome</keyword>
<comment type="similarity">
    <text evidence="8">Belongs to the TsuA/YedE (TC 9.B.102) family.</text>
</comment>
<organism evidence="10 11">
    <name type="scientific">Sedimenticola thiotaurini</name>
    <dbReference type="NCBI Taxonomy" id="1543721"/>
    <lineage>
        <taxon>Bacteria</taxon>
        <taxon>Pseudomonadati</taxon>
        <taxon>Pseudomonadota</taxon>
        <taxon>Gammaproteobacteria</taxon>
        <taxon>Chromatiales</taxon>
        <taxon>Sedimenticolaceae</taxon>
        <taxon>Sedimenticola</taxon>
    </lineage>
</organism>
<evidence type="ECO:0000256" key="8">
    <source>
        <dbReference type="ARBA" id="ARBA00035655"/>
    </source>
</evidence>
<dbReference type="RefSeq" id="WP_046858007.1">
    <property type="nucleotide sequence ID" value="NZ_CP011412.1"/>
</dbReference>
<evidence type="ECO:0000256" key="2">
    <source>
        <dbReference type="ARBA" id="ARBA00022448"/>
    </source>
</evidence>